<keyword evidence="4 7" id="KW-0233">DNA recombination</keyword>
<evidence type="ECO:0000256" key="6">
    <source>
        <dbReference type="ARBA" id="ARBA00033409"/>
    </source>
</evidence>
<dbReference type="InterPro" id="IPR012340">
    <property type="entry name" value="NA-bd_OB-fold"/>
</dbReference>
<dbReference type="GO" id="GO:0043590">
    <property type="term" value="C:bacterial nucleoid"/>
    <property type="evidence" value="ECO:0007669"/>
    <property type="project" value="TreeGrafter"/>
</dbReference>
<evidence type="ECO:0000259" key="8">
    <source>
        <dbReference type="Pfam" id="PF11967"/>
    </source>
</evidence>
<keyword evidence="5 7" id="KW-0234">DNA repair</keyword>
<protein>
    <recommendedName>
        <fullName evidence="2 7">DNA repair protein RecO</fullName>
    </recommendedName>
    <alternativeName>
        <fullName evidence="6 7">Recombination protein O</fullName>
    </alternativeName>
</protein>
<dbReference type="AlphaFoldDB" id="A0A1M5UHS9"/>
<dbReference type="RefSeq" id="WP_073374165.1">
    <property type="nucleotide sequence ID" value="NZ_FQXS01000005.1"/>
</dbReference>
<dbReference type="EMBL" id="FQXS01000005">
    <property type="protein sequence ID" value="SHH62480.1"/>
    <property type="molecule type" value="Genomic_DNA"/>
</dbReference>
<dbReference type="InterPro" id="IPR022572">
    <property type="entry name" value="DNA_rep/recomb_RecO_N"/>
</dbReference>
<sequence length="252" mass="27947">MPTLCAAVPAVVLDCLDHGESDKIVTFFCRDIGKLSAIAKGAHRSKKRFVNKLELFSFLQITCSQSAPDRLAVLTEADLINGFIGLRQAFTAYQAASIVREFILLASGEKQRDDQLFQLLLWTLHALNNKDGQKAVIALFLIKLFDCIGYRPDVSLCQRCGTPWPSGQQGLFSPLTGGLICPVCLAVGETGGRRLSAGTIQTIAMVQRQPPTRLNRCKIGRAVLTETLDCMHQYGRHLFQRELTSWKWLPPD</sequence>
<dbReference type="Pfam" id="PF11967">
    <property type="entry name" value="RecO_N"/>
    <property type="match status" value="1"/>
</dbReference>
<evidence type="ECO:0000256" key="7">
    <source>
        <dbReference type="HAMAP-Rule" id="MF_00201"/>
    </source>
</evidence>
<dbReference type="Gene3D" id="1.20.1440.120">
    <property type="entry name" value="Recombination protein O, C-terminal domain"/>
    <property type="match status" value="1"/>
</dbReference>
<dbReference type="OrthoDB" id="9780797at2"/>
<evidence type="ECO:0000256" key="2">
    <source>
        <dbReference type="ARBA" id="ARBA00021310"/>
    </source>
</evidence>
<feature type="domain" description="DNA replication/recombination mediator RecO N-terminal" evidence="8">
    <location>
        <begin position="9"/>
        <end position="83"/>
    </location>
</feature>
<dbReference type="GO" id="GO:0006310">
    <property type="term" value="P:DNA recombination"/>
    <property type="evidence" value="ECO:0007669"/>
    <property type="project" value="UniProtKB-UniRule"/>
</dbReference>
<dbReference type="STRING" id="1121409.SAMN02745124_01166"/>
<accession>A0A1M5UHS9</accession>
<name>A0A1M5UHS9_9BACT</name>
<dbReference type="PANTHER" id="PTHR33991:SF1">
    <property type="entry name" value="DNA REPAIR PROTEIN RECO"/>
    <property type="match status" value="1"/>
</dbReference>
<evidence type="ECO:0000256" key="1">
    <source>
        <dbReference type="ARBA" id="ARBA00007452"/>
    </source>
</evidence>
<dbReference type="Proteomes" id="UP000184139">
    <property type="component" value="Unassembled WGS sequence"/>
</dbReference>
<dbReference type="PANTHER" id="PTHR33991">
    <property type="entry name" value="DNA REPAIR PROTEIN RECO"/>
    <property type="match status" value="1"/>
</dbReference>
<reference evidence="9 10" key="1">
    <citation type="submission" date="2016-11" db="EMBL/GenBank/DDBJ databases">
        <authorList>
            <person name="Jaros S."/>
            <person name="Januszkiewicz K."/>
            <person name="Wedrychowicz H."/>
        </authorList>
    </citation>
    <scope>NUCLEOTIDE SEQUENCE [LARGE SCALE GENOMIC DNA]</scope>
    <source>
        <strain evidence="9 10">DSM 9705</strain>
    </source>
</reference>
<dbReference type="NCBIfam" id="TIGR00613">
    <property type="entry name" value="reco"/>
    <property type="match status" value="1"/>
</dbReference>
<evidence type="ECO:0000313" key="10">
    <source>
        <dbReference type="Proteomes" id="UP000184139"/>
    </source>
</evidence>
<dbReference type="InterPro" id="IPR003717">
    <property type="entry name" value="RecO"/>
</dbReference>
<gene>
    <name evidence="7" type="primary">recO</name>
    <name evidence="9" type="ORF">SAMN02745124_01166</name>
</gene>
<dbReference type="HAMAP" id="MF_00201">
    <property type="entry name" value="RecO"/>
    <property type="match status" value="1"/>
</dbReference>
<comment type="similarity">
    <text evidence="1 7">Belongs to the RecO family.</text>
</comment>
<evidence type="ECO:0000313" key="9">
    <source>
        <dbReference type="EMBL" id="SHH62480.1"/>
    </source>
</evidence>
<dbReference type="SUPFAM" id="SSF50249">
    <property type="entry name" value="Nucleic acid-binding proteins"/>
    <property type="match status" value="1"/>
</dbReference>
<evidence type="ECO:0000256" key="3">
    <source>
        <dbReference type="ARBA" id="ARBA00022763"/>
    </source>
</evidence>
<keyword evidence="10" id="KW-1185">Reference proteome</keyword>
<proteinExistence type="inferred from homology"/>
<dbReference type="InterPro" id="IPR037278">
    <property type="entry name" value="ARFGAP/RecO"/>
</dbReference>
<evidence type="ECO:0000256" key="5">
    <source>
        <dbReference type="ARBA" id="ARBA00023204"/>
    </source>
</evidence>
<keyword evidence="3 7" id="KW-0227">DNA damage</keyword>
<dbReference type="InterPro" id="IPR042242">
    <property type="entry name" value="RecO_C"/>
</dbReference>
<evidence type="ECO:0000256" key="4">
    <source>
        <dbReference type="ARBA" id="ARBA00023172"/>
    </source>
</evidence>
<dbReference type="Pfam" id="PF02565">
    <property type="entry name" value="RecO_C"/>
    <property type="match status" value="1"/>
</dbReference>
<dbReference type="SUPFAM" id="SSF57863">
    <property type="entry name" value="ArfGap/RecO-like zinc finger"/>
    <property type="match status" value="1"/>
</dbReference>
<organism evidence="9 10">
    <name type="scientific">Desulfofustis glycolicus DSM 9705</name>
    <dbReference type="NCBI Taxonomy" id="1121409"/>
    <lineage>
        <taxon>Bacteria</taxon>
        <taxon>Pseudomonadati</taxon>
        <taxon>Thermodesulfobacteriota</taxon>
        <taxon>Desulfobulbia</taxon>
        <taxon>Desulfobulbales</taxon>
        <taxon>Desulfocapsaceae</taxon>
        <taxon>Desulfofustis</taxon>
    </lineage>
</organism>
<dbReference type="Gene3D" id="2.40.50.140">
    <property type="entry name" value="Nucleic acid-binding proteins"/>
    <property type="match status" value="1"/>
</dbReference>
<comment type="function">
    <text evidence="7">Involved in DNA repair and RecF pathway recombination.</text>
</comment>
<dbReference type="GO" id="GO:0006302">
    <property type="term" value="P:double-strand break repair"/>
    <property type="evidence" value="ECO:0007669"/>
    <property type="project" value="TreeGrafter"/>
</dbReference>